<feature type="compositionally biased region" description="Polar residues" evidence="3">
    <location>
        <begin position="1182"/>
        <end position="1196"/>
    </location>
</feature>
<feature type="compositionally biased region" description="Basic and acidic residues" evidence="3">
    <location>
        <begin position="1218"/>
        <end position="1231"/>
    </location>
</feature>
<feature type="compositionally biased region" description="Polar residues" evidence="3">
    <location>
        <begin position="1323"/>
        <end position="1332"/>
    </location>
</feature>
<feature type="compositionally biased region" description="Basic residues" evidence="3">
    <location>
        <begin position="71"/>
        <end position="85"/>
    </location>
</feature>
<feature type="domain" description="Beta/gamma crystallin 'Greek key'" evidence="4">
    <location>
        <begin position="2272"/>
        <end position="2314"/>
    </location>
</feature>
<feature type="region of interest" description="Disordered" evidence="3">
    <location>
        <begin position="1316"/>
        <end position="1341"/>
    </location>
</feature>
<feature type="compositionally biased region" description="Basic and acidic residues" evidence="3">
    <location>
        <begin position="1710"/>
        <end position="1721"/>
    </location>
</feature>
<dbReference type="SUPFAM" id="SSF49695">
    <property type="entry name" value="gamma-Crystallin-like"/>
    <property type="match status" value="3"/>
</dbReference>
<gene>
    <name evidence="6" type="primary">crybg1a</name>
</gene>
<feature type="compositionally biased region" description="Polar residues" evidence="3">
    <location>
        <begin position="38"/>
        <end position="49"/>
    </location>
</feature>
<dbReference type="GO" id="GO:0007601">
    <property type="term" value="P:visual perception"/>
    <property type="evidence" value="ECO:0007669"/>
    <property type="project" value="TreeGrafter"/>
</dbReference>
<feature type="compositionally biased region" description="Basic and acidic residues" evidence="3">
    <location>
        <begin position="86"/>
        <end position="96"/>
    </location>
</feature>
<feature type="compositionally biased region" description="Basic and acidic residues" evidence="3">
    <location>
        <begin position="1354"/>
        <end position="1370"/>
    </location>
</feature>
<dbReference type="SMART" id="SM00247">
    <property type="entry name" value="XTALbg"/>
    <property type="match status" value="6"/>
</dbReference>
<dbReference type="Pfam" id="PF00030">
    <property type="entry name" value="Crystall"/>
    <property type="match status" value="6"/>
</dbReference>
<dbReference type="InterPro" id="IPR011024">
    <property type="entry name" value="G_crystallin-like"/>
</dbReference>
<feature type="compositionally biased region" description="Low complexity" evidence="3">
    <location>
        <begin position="157"/>
        <end position="168"/>
    </location>
</feature>
<evidence type="ECO:0000313" key="5">
    <source>
        <dbReference type="Proteomes" id="UP000504632"/>
    </source>
</evidence>
<dbReference type="GeneID" id="115822076"/>
<feature type="region of interest" description="Disordered" evidence="3">
    <location>
        <begin position="355"/>
        <end position="419"/>
    </location>
</feature>
<feature type="domain" description="Beta/gamma crystallin 'Greek key'" evidence="4">
    <location>
        <begin position="1915"/>
        <end position="1954"/>
    </location>
</feature>
<feature type="compositionally biased region" description="Basic residues" evidence="3">
    <location>
        <begin position="385"/>
        <end position="394"/>
    </location>
</feature>
<feature type="compositionally biased region" description="Polar residues" evidence="3">
    <location>
        <begin position="1232"/>
        <end position="1242"/>
    </location>
</feature>
<dbReference type="RefSeq" id="XP_030641590.1">
    <property type="nucleotide sequence ID" value="XM_030785730.1"/>
</dbReference>
<dbReference type="InterPro" id="IPR000772">
    <property type="entry name" value="Ricin_B_lectin"/>
</dbReference>
<feature type="compositionally biased region" description="Polar residues" evidence="3">
    <location>
        <begin position="1437"/>
        <end position="1449"/>
    </location>
</feature>
<dbReference type="PANTHER" id="PTHR11818:SF2">
    <property type="entry name" value="BETA_GAMMA CRYSTALLIN DOMAIN-CONTAINING PROTEIN 1"/>
    <property type="match status" value="1"/>
</dbReference>
<dbReference type="PANTHER" id="PTHR11818">
    <property type="entry name" value="BETA/GAMMA CRYSTALLIN"/>
    <property type="match status" value="1"/>
</dbReference>
<feature type="domain" description="Beta/gamma crystallin 'Greek key'" evidence="4">
    <location>
        <begin position="2181"/>
        <end position="2223"/>
    </location>
</feature>
<evidence type="ECO:0000256" key="2">
    <source>
        <dbReference type="ARBA" id="ARBA00022737"/>
    </source>
</evidence>
<feature type="compositionally biased region" description="Polar residues" evidence="3">
    <location>
        <begin position="101"/>
        <end position="121"/>
    </location>
</feature>
<feature type="compositionally biased region" description="Basic and acidic residues" evidence="3">
    <location>
        <begin position="55"/>
        <end position="70"/>
    </location>
</feature>
<feature type="compositionally biased region" description="Basic and acidic residues" evidence="3">
    <location>
        <begin position="559"/>
        <end position="572"/>
    </location>
</feature>
<feature type="compositionally biased region" description="Polar residues" evidence="3">
    <location>
        <begin position="1498"/>
        <end position="1529"/>
    </location>
</feature>
<feature type="compositionally biased region" description="Polar residues" evidence="3">
    <location>
        <begin position="712"/>
        <end position="743"/>
    </location>
</feature>
<dbReference type="SUPFAM" id="SSF50370">
    <property type="entry name" value="Ricin B-like lectins"/>
    <property type="match status" value="1"/>
</dbReference>
<feature type="region of interest" description="Disordered" evidence="3">
    <location>
        <begin position="1409"/>
        <end position="1449"/>
    </location>
</feature>
<feature type="compositionally biased region" description="Polar residues" evidence="3">
    <location>
        <begin position="1203"/>
        <end position="1217"/>
    </location>
</feature>
<feature type="compositionally biased region" description="Basic and acidic residues" evidence="3">
    <location>
        <begin position="926"/>
        <end position="941"/>
    </location>
</feature>
<dbReference type="Gene3D" id="2.80.10.50">
    <property type="match status" value="1"/>
</dbReference>
<feature type="region of interest" description="Disordered" evidence="3">
    <location>
        <begin position="1354"/>
        <end position="1377"/>
    </location>
</feature>
<dbReference type="Pfam" id="PF00652">
    <property type="entry name" value="Ricin_B_lectin"/>
    <property type="match status" value="1"/>
</dbReference>
<feature type="compositionally biased region" description="Basic and acidic residues" evidence="3">
    <location>
        <begin position="1267"/>
        <end position="1276"/>
    </location>
</feature>
<feature type="compositionally biased region" description="Polar residues" evidence="3">
    <location>
        <begin position="897"/>
        <end position="911"/>
    </location>
</feature>
<evidence type="ECO:0000256" key="1">
    <source>
        <dbReference type="ARBA" id="ARBA00009646"/>
    </source>
</evidence>
<dbReference type="PROSITE" id="PS50231">
    <property type="entry name" value="RICIN_B_LECTIN"/>
    <property type="match status" value="1"/>
</dbReference>
<dbReference type="InterPro" id="IPR035992">
    <property type="entry name" value="Ricin_B-like_lectins"/>
</dbReference>
<accession>A0A6J2W844</accession>
<feature type="compositionally biased region" description="Basic and acidic residues" evidence="3">
    <location>
        <begin position="1098"/>
        <end position="1111"/>
    </location>
</feature>
<proteinExistence type="inferred from homology"/>
<feature type="domain" description="Beta/gamma crystallin 'Greek key'" evidence="4">
    <location>
        <begin position="1955"/>
        <end position="2013"/>
    </location>
</feature>
<feature type="region of interest" description="Disordered" evidence="3">
    <location>
        <begin position="553"/>
        <end position="572"/>
    </location>
</feature>
<feature type="compositionally biased region" description="Basic and acidic residues" evidence="3">
    <location>
        <begin position="17"/>
        <end position="37"/>
    </location>
</feature>
<feature type="compositionally biased region" description="Low complexity" evidence="3">
    <location>
        <begin position="359"/>
        <end position="368"/>
    </location>
</feature>
<feature type="compositionally biased region" description="Polar residues" evidence="3">
    <location>
        <begin position="1739"/>
        <end position="1748"/>
    </location>
</feature>
<keyword evidence="2" id="KW-0677">Repeat</keyword>
<dbReference type="GO" id="GO:0002088">
    <property type="term" value="P:lens development in camera-type eye"/>
    <property type="evidence" value="ECO:0007669"/>
    <property type="project" value="TreeGrafter"/>
</dbReference>
<dbReference type="InParanoid" id="A0A6J2W844"/>
<feature type="compositionally biased region" description="Polar residues" evidence="3">
    <location>
        <begin position="1250"/>
        <end position="1266"/>
    </location>
</feature>
<feature type="domain" description="Beta/gamma crystallin 'Greek key'" evidence="4">
    <location>
        <begin position="2453"/>
        <end position="2494"/>
    </location>
</feature>
<feature type="compositionally biased region" description="Polar residues" evidence="3">
    <location>
        <begin position="991"/>
        <end position="1005"/>
    </location>
</feature>
<dbReference type="InterPro" id="IPR001064">
    <property type="entry name" value="Beta/gamma_crystallin"/>
</dbReference>
<dbReference type="PROSITE" id="PS50915">
    <property type="entry name" value="CRYSTALLIN_BETA_GAMMA"/>
    <property type="match status" value="6"/>
</dbReference>
<feature type="compositionally biased region" description="Low complexity" evidence="3">
    <location>
        <begin position="947"/>
        <end position="968"/>
    </location>
</feature>
<feature type="region of interest" description="Disordered" evidence="3">
    <location>
        <begin position="1"/>
        <end position="212"/>
    </location>
</feature>
<feature type="compositionally biased region" description="Polar residues" evidence="3">
    <location>
        <begin position="855"/>
        <end position="871"/>
    </location>
</feature>
<evidence type="ECO:0000256" key="3">
    <source>
        <dbReference type="SAM" id="MobiDB-lite"/>
    </source>
</evidence>
<feature type="compositionally biased region" description="Basic and acidic residues" evidence="3">
    <location>
        <begin position="1068"/>
        <end position="1089"/>
    </location>
</feature>
<feature type="compositionally biased region" description="Polar residues" evidence="3">
    <location>
        <begin position="1147"/>
        <end position="1159"/>
    </location>
</feature>
<feature type="region of interest" description="Disordered" evidence="3">
    <location>
        <begin position="1699"/>
        <end position="1816"/>
    </location>
</feature>
<feature type="compositionally biased region" description="Basic and acidic residues" evidence="3">
    <location>
        <begin position="781"/>
        <end position="791"/>
    </location>
</feature>
<evidence type="ECO:0000259" key="4">
    <source>
        <dbReference type="PROSITE" id="PS50915"/>
    </source>
</evidence>
<dbReference type="SMART" id="SM00458">
    <property type="entry name" value="RICIN"/>
    <property type="match status" value="1"/>
</dbReference>
<feature type="compositionally biased region" description="Basic and acidic residues" evidence="3">
    <location>
        <begin position="874"/>
        <end position="896"/>
    </location>
</feature>
<feature type="compositionally biased region" description="Polar residues" evidence="3">
    <location>
        <begin position="1800"/>
        <end position="1816"/>
    </location>
</feature>
<feature type="domain" description="Beta/gamma crystallin 'Greek key'" evidence="4">
    <location>
        <begin position="2060"/>
        <end position="2102"/>
    </location>
</feature>
<dbReference type="FunCoup" id="A0A6J2W844">
    <property type="interactions" value="12"/>
</dbReference>
<reference evidence="6" key="1">
    <citation type="submission" date="2025-08" db="UniProtKB">
        <authorList>
            <consortium name="RefSeq"/>
        </authorList>
    </citation>
    <scope>IDENTIFICATION</scope>
</reference>
<dbReference type="Gene3D" id="2.60.20.10">
    <property type="entry name" value="Crystallins"/>
    <property type="match status" value="6"/>
</dbReference>
<name>A0A6J2W844_CHACN</name>
<organism evidence="5 6">
    <name type="scientific">Chanos chanos</name>
    <name type="common">Milkfish</name>
    <name type="synonym">Mugil chanos</name>
    <dbReference type="NCBI Taxonomy" id="29144"/>
    <lineage>
        <taxon>Eukaryota</taxon>
        <taxon>Metazoa</taxon>
        <taxon>Chordata</taxon>
        <taxon>Craniata</taxon>
        <taxon>Vertebrata</taxon>
        <taxon>Euteleostomi</taxon>
        <taxon>Actinopterygii</taxon>
        <taxon>Neopterygii</taxon>
        <taxon>Teleostei</taxon>
        <taxon>Ostariophysi</taxon>
        <taxon>Gonorynchiformes</taxon>
        <taxon>Chanidae</taxon>
        <taxon>Chanos</taxon>
    </lineage>
</organism>
<feature type="compositionally biased region" description="Basic and acidic residues" evidence="3">
    <location>
        <begin position="809"/>
        <end position="822"/>
    </location>
</feature>
<comment type="similarity">
    <text evidence="1">Belongs to the beta/gamma-crystallin family.</text>
</comment>
<feature type="compositionally biased region" description="Low complexity" evidence="3">
    <location>
        <begin position="122"/>
        <end position="150"/>
    </location>
</feature>
<protein>
    <submittedName>
        <fullName evidence="6">Beta/gamma crystallin domain-containing protein 1</fullName>
    </submittedName>
</protein>
<feature type="region of interest" description="Disordered" evidence="3">
    <location>
        <begin position="1498"/>
        <end position="1543"/>
    </location>
</feature>
<evidence type="ECO:0000313" key="6">
    <source>
        <dbReference type="RefSeq" id="XP_030641590.1"/>
    </source>
</evidence>
<sequence length="2631" mass="285717">MSVSKSSKMKKLFLKAKSQDKENNDADSSRTTTRDELSSPNSKVKTLPSSLVLASRKDETVTKDVDSKSPKEKKKRRFWQSKKKVAKEEGKDWKDTDEFDSVSQMSFDQMSVQTECNGRTGSWSSPTHSHSSSTLSLDMADLSGSFSSSVRSRKSSGGKSVLKRLGSLFRKKGKTASEGSESSSAPTSPSRPSGSDEVNNPSGLPPAETDDQVFLTEYWEQTSLCRGSPSLGSVASVVLVGGDLPFADSENSSQGSVREVHVCMVKDPETSQQKRLASEVSKKLEVYLQESSVTSAGQSDSAPQTVERTLQKYVVDVSGKTTDTLKSAVSGGTEYKKTVLRPAIGGSGKYSALTGVRLGSQSGGRSSSDNLSEDEPTSDAMGKKNSGKRGKSRRLSGSSRESVTPTGDSPNTGVMGLSKSSPVQIHKAVWVETHLGAGEADGEDSPCNSFVLAIPVSVSSVDSLPDLGVNNTSAPVVSQAGNSEPVLTTSITQILEKPEAHVTVVQDYSTIDTAKSVATQDIKAETLKEKRRSLKLSESEIVFAKKVLVSPQTSVDGDEQAKTEAVKEPNTDTKARIPLELEVKLLPNQNVTVEIGQPHQQTCEEGVSKVEISSTQRVSKDIKSPTEPSNEQTGSEASGEEPQTTEMPKTQSNIGGTGVTTRMKPVIPCKQLEKAGTSSNATTAAKGSAPPVAPKPKAVLARVKSFSEAVTDENTQSGKTSPNGSEQTVCKSPTMKDPSSPTNKISDIKSKIPKKSAPEVLPKPKKAISVSQGPEMAAANTDEKAQTEKKKVLNTVDVVLKEQPPIPSDKPETKTSRKHQDDDAPSLPSRAIQRPNSPSTKEIKLTPKLRKQKFQDTQISEAKPENSSALAENSPKDDSVTVKPKDELNRSKESQKPKTTTATPNEKSPASKSRLPKASDQVSVKKVSESKLKTTESDSRISKAAGSRTSSASSMPTTPTSPTKPELTTMKERSARETSVPKSPKKIKTDLSPTTPTSPAQPELTTTKERSAKETSVPKSPKKIKTDLSPTGSKLPRQLPSNPPIPLSNEDVAHTEGESLTPPSPVDTKPEKHDSYRAKKTVSDSKSSKSEQAAENVVVKESRESKPKSPLKEPSILPSSDKKSLPPYPKSAPRSRPKKDLKKMEQTLDSQNSAQTSEQKTVEAEQAKIELSLPKTTKKSDTTVVASSENTSTNIAASAEIAKTSSTGETKPISDSSPPEKKDSQIRDHLTNSDISVSSEAQKSIPVSEGSPSEISGLQMKIQQNKSDGDNSDKHIKSIAGTPSEMDSVKSNLTCEKITVKDNLTESVKDMPVSVEVKEMSTKPASIDTSPHATEIPGIQQSDQHIIKACKSTEEFPSKANQKTDNKEQPVENGLDCGVHTASKTVTTVVKSEKECDADEKAKGLVVVQMSEQSEPEKPLKRTTPVTVHDKSKILSPGTSHNLDKVGSNTTAVVKTTEKMGKGLEAQATGKLIKNGKVAAEQEHLLLKKNVKSQCLEQKTNQGDKQSLTNGNAGVQTKTKNESDAQNGDLNKPDKVSPQSEQVPHQFTAHNLPLVPKDLLTNHEAPSSWLDVDNSFTKKQRNMERRMDCSASDDNIQDTCNDVEDFIRNIKELGGSFALPRKKHGQAKMPSPPFAMPAIKEDHFEKTFDPEEFQFGKRKAKTLKEPSPAMMIKRNSLETKSKLVPKRIGAEESMVFKAMTARQGQNKAEVNGKDDEEKKGEEDSEGSGKITSRLGRMSILSNLMNSPRTNRKAQKDLESGSNSITSPSLTPQEVCTPGGKSAVTPSLSGLMSKREDKNLTDQGISKGGTNDTVMSLSTAPPVPSFSDIKLPEHLDKLLKKDRAVPVASPQTSETCSLLPGVEVGGSLGVHTGNIGLQGMPGLTPASQHILQAVPNKLPLTCTEVPKVRGCHRRPGKLVVFQEAQFGGECYEVFRDVEDATSLQLSTVISVKVIRGCWLLYEMPGFQGRSIALEEGTMDLVNVWADEEPQGLVNQQDVTLPSKPMVIGSIRLAVKDYSLPKIDLFTEQQGLGRVSSFCDDTMEIFSYGIPQSTGSIKVHNGVWMVYSDPGFQGMLAVLETGEYPCPESWGFPAPFVGSLRPLKMGGLKVENPNEVKAIVYEKPLFQGQYLEIEGEVFDFEEREEEEEKKNEVEEQRDVHSNVPAVLKEKKLSSVGSVKILSGLWVGYSEAGFEGHQYLLEEGEYLDWTDWGGLGDRFLSLRPVQTDYLTPRLKMFSETDFGERGVNVDLLGAVLNMEGTGYGLKTQSVDVLSGVWVAFENPGFSGELYVLEKGLYGNPEDWGAHHCKIASVQPVVVDNLGGKSRFKIQLFSEPEFQGHILVLEESVADLPDGFCPRSCKVLAGSWVAFEGSLFTELMYVLEEGDYPNPEAMGCLDPSISIHSIHTVGYEFSLPSVTLYCKPAFRGRTVILTEASVNLSLAGIKGSFHSLSVNGGMWVLYERSNFRGRQILLHPGEVGDWPKFSGWWQIGSLRPLLQKQVYFRLRSAETGSVMSLTGQLDDIKLMRIQVLEETGGVEQVWVYQNGLLRCKLVEDCCLETAGNMMMAGSRMGISPEMGKENQLWSITSDGLIRSNLKPDLVLEVKGGQQYDKNQVILNTFDERKPNQRWTVEIL</sequence>
<dbReference type="OrthoDB" id="9895617at2759"/>
<keyword evidence="5" id="KW-1185">Reference proteome</keyword>
<feature type="region of interest" description="Disordered" evidence="3">
    <location>
        <begin position="599"/>
        <end position="1290"/>
    </location>
</feature>
<feature type="compositionally biased region" description="Polar residues" evidence="3">
    <location>
        <begin position="403"/>
        <end position="419"/>
    </location>
</feature>
<feature type="compositionally biased region" description="Low complexity" evidence="3">
    <location>
        <begin position="684"/>
        <end position="704"/>
    </location>
</feature>
<dbReference type="InterPro" id="IPR050252">
    <property type="entry name" value="Beta/Gamma-Crystallin"/>
</dbReference>
<dbReference type="Proteomes" id="UP000504632">
    <property type="component" value="Chromosome 10"/>
</dbReference>
<feature type="compositionally biased region" description="Low complexity" evidence="3">
    <location>
        <begin position="176"/>
        <end position="195"/>
    </location>
</feature>
<dbReference type="GO" id="GO:0005212">
    <property type="term" value="F:structural constituent of eye lens"/>
    <property type="evidence" value="ECO:0007669"/>
    <property type="project" value="TreeGrafter"/>
</dbReference>
<feature type="compositionally biased region" description="Polar residues" evidence="3">
    <location>
        <begin position="626"/>
        <end position="654"/>
    </location>
</feature>
<feature type="compositionally biased region" description="Polar residues" evidence="3">
    <location>
        <begin position="1759"/>
        <end position="1773"/>
    </location>
</feature>
<dbReference type="CTD" id="556848"/>